<keyword evidence="4" id="KW-1185">Reference proteome</keyword>
<name>A0A9X2SJW5_9PSEU</name>
<feature type="compositionally biased region" description="Polar residues" evidence="1">
    <location>
        <begin position="13"/>
        <end position="32"/>
    </location>
</feature>
<evidence type="ECO:0000256" key="2">
    <source>
        <dbReference type="SAM" id="Phobius"/>
    </source>
</evidence>
<keyword evidence="2" id="KW-0812">Transmembrane</keyword>
<keyword evidence="2" id="KW-1133">Transmembrane helix</keyword>
<keyword evidence="2" id="KW-0472">Membrane</keyword>
<organism evidence="3 4">
    <name type="scientific">Amycolatopsis iheyensis</name>
    <dbReference type="NCBI Taxonomy" id="2945988"/>
    <lineage>
        <taxon>Bacteria</taxon>
        <taxon>Bacillati</taxon>
        <taxon>Actinomycetota</taxon>
        <taxon>Actinomycetes</taxon>
        <taxon>Pseudonocardiales</taxon>
        <taxon>Pseudonocardiaceae</taxon>
        <taxon>Amycolatopsis</taxon>
    </lineage>
</organism>
<evidence type="ECO:0000256" key="1">
    <source>
        <dbReference type="SAM" id="MobiDB-lite"/>
    </source>
</evidence>
<reference evidence="3" key="1">
    <citation type="submission" date="2022-06" db="EMBL/GenBank/DDBJ databases">
        <title>Amycolatopsis iheyaensis sp. nov., a new species of the genus Amycolatopsis isolated from soil in Iheya island, Japan.</title>
        <authorList>
            <person name="Ngamcharungchit C."/>
            <person name="Kanto H."/>
            <person name="Take A."/>
            <person name="Intra B."/>
            <person name="Matsumoto A."/>
            <person name="Panbangred W."/>
            <person name="Inahashi Y."/>
        </authorList>
    </citation>
    <scope>NUCLEOTIDE SEQUENCE</scope>
    <source>
        <strain evidence="3">OK19-0408</strain>
    </source>
</reference>
<evidence type="ECO:0000313" key="3">
    <source>
        <dbReference type="EMBL" id="MCR6482770.1"/>
    </source>
</evidence>
<dbReference type="AlphaFoldDB" id="A0A9X2SJW5"/>
<evidence type="ECO:0000313" key="4">
    <source>
        <dbReference type="Proteomes" id="UP001144096"/>
    </source>
</evidence>
<sequence>MHNRKRVPDENESTANKIGTTSGEELPQPATNAGSPLLTQVLFLALTGDRKAFVRIVSLFVLLVGAVLLVGTVLPWIAAAVGSGSAWASLWVRRGARNAGNSSAAGTPTRAQS</sequence>
<feature type="region of interest" description="Disordered" evidence="1">
    <location>
        <begin position="1"/>
        <end position="32"/>
    </location>
</feature>
<protein>
    <recommendedName>
        <fullName evidence="5">Transmembrane protein</fullName>
    </recommendedName>
</protein>
<dbReference type="EMBL" id="JAMXQV010000003">
    <property type="protein sequence ID" value="MCR6482770.1"/>
    <property type="molecule type" value="Genomic_DNA"/>
</dbReference>
<dbReference type="Proteomes" id="UP001144096">
    <property type="component" value="Unassembled WGS sequence"/>
</dbReference>
<evidence type="ECO:0008006" key="5">
    <source>
        <dbReference type="Google" id="ProtNLM"/>
    </source>
</evidence>
<comment type="caution">
    <text evidence="3">The sequence shown here is derived from an EMBL/GenBank/DDBJ whole genome shotgun (WGS) entry which is preliminary data.</text>
</comment>
<dbReference type="RefSeq" id="WP_257919395.1">
    <property type="nucleotide sequence ID" value="NZ_JAMXQV010000003.1"/>
</dbReference>
<accession>A0A9X2SJW5</accession>
<proteinExistence type="predicted"/>
<feature type="transmembrane region" description="Helical" evidence="2">
    <location>
        <begin position="52"/>
        <end position="70"/>
    </location>
</feature>
<gene>
    <name evidence="3" type="ORF">M8542_08070</name>
</gene>